<keyword evidence="1" id="KW-0472">Membrane</keyword>
<evidence type="ECO:0000256" key="1">
    <source>
        <dbReference type="SAM" id="Phobius"/>
    </source>
</evidence>
<evidence type="ECO:0000313" key="4">
    <source>
        <dbReference type="Proteomes" id="UP000621516"/>
    </source>
</evidence>
<dbReference type="Gene3D" id="3.40.710.10">
    <property type="entry name" value="DD-peptidase/beta-lactamase superfamily"/>
    <property type="match status" value="1"/>
</dbReference>
<name>A0A8J6Q1P5_9FLAO</name>
<accession>A0A8J6Q1P5</accession>
<keyword evidence="4" id="KW-1185">Reference proteome</keyword>
<reference evidence="3 4" key="1">
    <citation type="journal article" date="2018" name="J. Microbiol.">
        <title>Aestuariibaculum marinum sp. nov., a marine bacterium isolated from seawater in South Korea.</title>
        <authorList>
            <person name="Choi J."/>
            <person name="Lee D."/>
            <person name="Jang J.H."/>
            <person name="Cha S."/>
            <person name="Seo T."/>
        </authorList>
    </citation>
    <scope>NUCLEOTIDE SEQUENCE [LARGE SCALE GENOMIC DNA]</scope>
    <source>
        <strain evidence="3 4">IP7</strain>
    </source>
</reference>
<feature type="transmembrane region" description="Helical" evidence="1">
    <location>
        <begin position="7"/>
        <end position="25"/>
    </location>
</feature>
<evidence type="ECO:0000259" key="2">
    <source>
        <dbReference type="Pfam" id="PF00144"/>
    </source>
</evidence>
<organism evidence="3 4">
    <name type="scientific">Aestuariibaculum marinum</name>
    <dbReference type="NCBI Taxonomy" id="2683592"/>
    <lineage>
        <taxon>Bacteria</taxon>
        <taxon>Pseudomonadati</taxon>
        <taxon>Bacteroidota</taxon>
        <taxon>Flavobacteriia</taxon>
        <taxon>Flavobacteriales</taxon>
        <taxon>Flavobacteriaceae</taxon>
    </lineage>
</organism>
<feature type="domain" description="Beta-lactamase-related" evidence="2">
    <location>
        <begin position="69"/>
        <end position="398"/>
    </location>
</feature>
<protein>
    <submittedName>
        <fullName evidence="3">Beta-lactamase family protein</fullName>
    </submittedName>
</protein>
<dbReference type="RefSeq" id="WP_188222265.1">
    <property type="nucleotide sequence ID" value="NZ_JACVXD010000001.1"/>
</dbReference>
<keyword evidence="1" id="KW-1133">Transmembrane helix</keyword>
<comment type="caution">
    <text evidence="3">The sequence shown here is derived from an EMBL/GenBank/DDBJ whole genome shotgun (WGS) entry which is preliminary data.</text>
</comment>
<dbReference type="SUPFAM" id="SSF56601">
    <property type="entry name" value="beta-lactamase/transpeptidase-like"/>
    <property type="match status" value="1"/>
</dbReference>
<dbReference type="AlphaFoldDB" id="A0A8J6Q1P5"/>
<evidence type="ECO:0000313" key="3">
    <source>
        <dbReference type="EMBL" id="MBD0822963.1"/>
    </source>
</evidence>
<dbReference type="PANTHER" id="PTHR46825">
    <property type="entry name" value="D-ALANYL-D-ALANINE-CARBOXYPEPTIDASE/ENDOPEPTIDASE AMPH"/>
    <property type="match status" value="1"/>
</dbReference>
<dbReference type="PANTHER" id="PTHR46825:SF15">
    <property type="entry name" value="BETA-LACTAMASE-RELATED DOMAIN-CONTAINING PROTEIN"/>
    <property type="match status" value="1"/>
</dbReference>
<dbReference type="InterPro" id="IPR012338">
    <property type="entry name" value="Beta-lactam/transpept-like"/>
</dbReference>
<dbReference type="Pfam" id="PF00144">
    <property type="entry name" value="Beta-lactamase"/>
    <property type="match status" value="1"/>
</dbReference>
<dbReference type="InterPro" id="IPR050491">
    <property type="entry name" value="AmpC-like"/>
</dbReference>
<dbReference type="Proteomes" id="UP000621516">
    <property type="component" value="Unassembled WGS sequence"/>
</dbReference>
<proteinExistence type="predicted"/>
<keyword evidence="1" id="KW-0812">Transmembrane</keyword>
<gene>
    <name evidence="3" type="ORF">ICJ85_02925</name>
</gene>
<dbReference type="InterPro" id="IPR001466">
    <property type="entry name" value="Beta-lactam-related"/>
</dbReference>
<sequence>MQRSKVLVKSVFIILAISALTISVFKYSSTPEEKVVATPELPKKPTIDPQVLKRYKDQQADLKAAVETYFENAINKGYIIGAGVSIVKGDSIVVSEGFGKRNAKLKDHVNNETIFRLGSISKGFAGILAASFENEGLLNWEDKVSDFIPGFQLGDQTNTDKITLANLLSHTSGTPYHSFTNLVEAGLPLADIAERFKEVAPVSTPGSMYSYQNAMFALCGEVIRKETGQDLSSALINRFFKPLDMHSTCMDHETLTHAKNVASPHIKRTHGWKPIKLTNKYYNAIAAGGINASALDMAKWMRFLLGHNPEIMDKSALFDAFKPFIEIGGHSKYYQRWPGHLKSYYGFGWRIHKYAEEDSQEEKTILHHGGSVNDFRNEIALFPEDDLGICVLLNSHSRIASNVIPELKEIIKQVYNENHTDHSKDLASL</sequence>
<dbReference type="EMBL" id="JACVXD010000001">
    <property type="protein sequence ID" value="MBD0822963.1"/>
    <property type="molecule type" value="Genomic_DNA"/>
</dbReference>